<dbReference type="AlphaFoldDB" id="U6M6D6"/>
<evidence type="ECO:0000256" key="1">
    <source>
        <dbReference type="SAM" id="MobiDB-lite"/>
    </source>
</evidence>
<reference evidence="3" key="2">
    <citation type="submission" date="2013-10" db="EMBL/GenBank/DDBJ databases">
        <authorList>
            <person name="Aslett M."/>
        </authorList>
    </citation>
    <scope>NUCLEOTIDE SEQUENCE [LARGE SCALE GENOMIC DNA]</scope>
    <source>
        <strain evidence="3">Weybridge</strain>
    </source>
</reference>
<evidence type="ECO:0000313" key="4">
    <source>
        <dbReference type="Proteomes" id="UP000030763"/>
    </source>
</evidence>
<feature type="compositionally biased region" description="Basic and acidic residues" evidence="1">
    <location>
        <begin position="97"/>
        <end position="106"/>
    </location>
</feature>
<dbReference type="RefSeq" id="XP_013333890.1">
    <property type="nucleotide sequence ID" value="XM_013478436.1"/>
</dbReference>
<evidence type="ECO:0008006" key="5">
    <source>
        <dbReference type="Google" id="ProtNLM"/>
    </source>
</evidence>
<dbReference type="VEuPathDB" id="ToxoDB:EMWEY_00007270"/>
<keyword evidence="2" id="KW-0472">Membrane</keyword>
<keyword evidence="2" id="KW-1133">Transmembrane helix</keyword>
<reference evidence="3" key="1">
    <citation type="submission" date="2013-10" db="EMBL/GenBank/DDBJ databases">
        <title>Genomic analysis of the causative agents of coccidiosis in chickens.</title>
        <authorList>
            <person name="Reid A.J."/>
            <person name="Blake D."/>
            <person name="Billington K."/>
            <person name="Browne H."/>
            <person name="Dunn M."/>
            <person name="Hung S."/>
            <person name="Kawahara F."/>
            <person name="Miranda-Saavedra D."/>
            <person name="Mourier T."/>
            <person name="Nagra H."/>
            <person name="Otto T.D."/>
            <person name="Rawlings N."/>
            <person name="Sanchez A."/>
            <person name="Sanders M."/>
            <person name="Subramaniam C."/>
            <person name="Tay Y."/>
            <person name="Dear P."/>
            <person name="Doerig C."/>
            <person name="Gruber A."/>
            <person name="Parkinson J."/>
            <person name="Shirley M."/>
            <person name="Wan K.L."/>
            <person name="Berriman M."/>
            <person name="Tomley F."/>
            <person name="Pain A."/>
        </authorList>
    </citation>
    <scope>NUCLEOTIDE SEQUENCE [LARGE SCALE GENOMIC DNA]</scope>
    <source>
        <strain evidence="3">Weybridge</strain>
    </source>
</reference>
<protein>
    <recommendedName>
        <fullName evidence="5">Transmembrane protein</fullName>
    </recommendedName>
</protein>
<dbReference type="OMA" id="YMFSEFY"/>
<accession>U6M6D6</accession>
<dbReference type="EMBL" id="HG719242">
    <property type="protein sequence ID" value="CDJ57240.1"/>
    <property type="molecule type" value="Genomic_DNA"/>
</dbReference>
<organism evidence="3 4">
    <name type="scientific">Eimeria maxima</name>
    <name type="common">Coccidian parasite</name>
    <dbReference type="NCBI Taxonomy" id="5804"/>
    <lineage>
        <taxon>Eukaryota</taxon>
        <taxon>Sar</taxon>
        <taxon>Alveolata</taxon>
        <taxon>Apicomplexa</taxon>
        <taxon>Conoidasida</taxon>
        <taxon>Coccidia</taxon>
        <taxon>Eucoccidiorida</taxon>
        <taxon>Eimeriorina</taxon>
        <taxon>Eimeriidae</taxon>
        <taxon>Eimeria</taxon>
    </lineage>
</organism>
<evidence type="ECO:0000256" key="2">
    <source>
        <dbReference type="SAM" id="Phobius"/>
    </source>
</evidence>
<feature type="region of interest" description="Disordered" evidence="1">
    <location>
        <begin position="97"/>
        <end position="128"/>
    </location>
</feature>
<feature type="transmembrane region" description="Helical" evidence="2">
    <location>
        <begin position="13"/>
        <end position="32"/>
    </location>
</feature>
<dbReference type="Proteomes" id="UP000030763">
    <property type="component" value="Unassembled WGS sequence"/>
</dbReference>
<name>U6M6D6_EIMMA</name>
<proteinExistence type="predicted"/>
<dbReference type="OrthoDB" id="439796at2759"/>
<evidence type="ECO:0000313" key="3">
    <source>
        <dbReference type="EMBL" id="CDJ57240.1"/>
    </source>
</evidence>
<keyword evidence="4" id="KW-1185">Reference proteome</keyword>
<dbReference type="GeneID" id="25334713"/>
<sequence length="128" mass="14496">MGSSVQPSRFLDAAILGLFAMLVSALSLYMFGELWNVAQDKRFSSWRVGFVLQKLFPFKKTFDINLTHILLFTLAVLMLSLRPEATPVIEETTNIRRREKTQRTEMEDMPTCAASSSAPQHKGSKKLN</sequence>
<gene>
    <name evidence="3" type="ORF">EMWEY_00007270</name>
</gene>
<keyword evidence="2" id="KW-0812">Transmembrane</keyword>